<keyword evidence="2" id="KW-1185">Reference proteome</keyword>
<dbReference type="OMA" id="ATLSIFE"/>
<evidence type="ECO:0000313" key="3">
    <source>
        <dbReference type="RefSeq" id="XP_023162934.2"/>
    </source>
</evidence>
<sequence>MSIKIFLPTEYFYQKRACNLYGQLHISEDNVVVYYVVDAESKKFDFGTHKMRFLGSILCSDSYADSNYCRSNDMSLCFTYTNESPNIALMFTGITPDNLNQIKLILYEKQTLSSLVVKEQNTLSHWTRENHVNDECDFYMLAQLVQPNPDPLHKAKDLWFYSNQSIYMLANIPMQLFQYIVANTFVNSIITHTVIYKHYKEWQTIDATCSRLTNIMIDRALGIILMLILFTFVSHPGDFLIQISHIIIQQLYSLLKVLEGSPIGLKLNIHLNNFFLDCFKYHIELWSTFLDLIEPIVRQVFLAIGAFGCLGFTYQIALLADLISIVGLHAHCFYVYTKVLNNVEVKGLTVLWQVVRGNRYNILRKLKHTTI</sequence>
<organism evidence="2 3">
    <name type="scientific">Drosophila hydei</name>
    <name type="common">Fruit fly</name>
    <dbReference type="NCBI Taxonomy" id="7224"/>
    <lineage>
        <taxon>Eukaryota</taxon>
        <taxon>Metazoa</taxon>
        <taxon>Ecdysozoa</taxon>
        <taxon>Arthropoda</taxon>
        <taxon>Hexapoda</taxon>
        <taxon>Insecta</taxon>
        <taxon>Pterygota</taxon>
        <taxon>Neoptera</taxon>
        <taxon>Endopterygota</taxon>
        <taxon>Diptera</taxon>
        <taxon>Brachycera</taxon>
        <taxon>Muscomorpha</taxon>
        <taxon>Ephydroidea</taxon>
        <taxon>Drosophilidae</taxon>
        <taxon>Drosophila</taxon>
    </lineage>
</organism>
<proteinExistence type="predicted"/>
<dbReference type="GO" id="GO:0016020">
    <property type="term" value="C:membrane"/>
    <property type="evidence" value="ECO:0007669"/>
    <property type="project" value="InterPro"/>
</dbReference>
<protein>
    <submittedName>
        <fullName evidence="3">Uncharacterized protein LOC111594051 isoform X2</fullName>
    </submittedName>
</protein>
<dbReference type="Pfam" id="PF05024">
    <property type="entry name" value="Gpi1"/>
    <property type="match status" value="1"/>
</dbReference>
<dbReference type="GO" id="GO:0005783">
    <property type="term" value="C:endoplasmic reticulum"/>
    <property type="evidence" value="ECO:0007669"/>
    <property type="project" value="TreeGrafter"/>
</dbReference>
<dbReference type="CTD" id="117366"/>
<dbReference type="OrthoDB" id="70250at2759"/>
<dbReference type="PANTHER" id="PTHR21329">
    <property type="entry name" value="PHOSPHATIDYLINOSITOL N-ACETYLGLUCOSAMINYLTRANSFERASE SUBUNIT Q-RELATED"/>
    <property type="match status" value="1"/>
</dbReference>
<dbReference type="Proteomes" id="UP000504633">
    <property type="component" value="Unplaced"/>
</dbReference>
<accession>A0A6J1L8K2</accession>
<name>A0A6J1L8K2_DROHY</name>
<keyword evidence="1" id="KW-0472">Membrane</keyword>
<dbReference type="InterPro" id="IPR007720">
    <property type="entry name" value="PigQ/GPI1"/>
</dbReference>
<feature type="transmembrane region" description="Helical" evidence="1">
    <location>
        <begin position="216"/>
        <end position="233"/>
    </location>
</feature>
<feature type="transmembrane region" description="Helical" evidence="1">
    <location>
        <begin position="176"/>
        <end position="195"/>
    </location>
</feature>
<gene>
    <name evidence="3" type="primary">LOC111594051</name>
</gene>
<dbReference type="PANTHER" id="PTHR21329:SF3">
    <property type="entry name" value="PHOSPHATIDYLINOSITOL N-ACETYLGLUCOSAMINYLTRANSFERASE SUBUNIT Q"/>
    <property type="match status" value="1"/>
</dbReference>
<reference evidence="3" key="1">
    <citation type="submission" date="2025-08" db="UniProtKB">
        <authorList>
            <consortium name="RefSeq"/>
        </authorList>
    </citation>
    <scope>IDENTIFICATION</scope>
    <source>
        <strain evidence="3">15085-1641.00</strain>
        <tissue evidence="3">Whole body</tissue>
    </source>
</reference>
<dbReference type="GO" id="GO:0006506">
    <property type="term" value="P:GPI anchor biosynthetic process"/>
    <property type="evidence" value="ECO:0007669"/>
    <property type="project" value="InterPro"/>
</dbReference>
<evidence type="ECO:0000313" key="2">
    <source>
        <dbReference type="Proteomes" id="UP000504633"/>
    </source>
</evidence>
<keyword evidence="1" id="KW-1133">Transmembrane helix</keyword>
<keyword evidence="1" id="KW-0812">Transmembrane</keyword>
<dbReference type="RefSeq" id="XP_023162934.2">
    <property type="nucleotide sequence ID" value="XM_023307166.2"/>
</dbReference>
<evidence type="ECO:0000256" key="1">
    <source>
        <dbReference type="SAM" id="Phobius"/>
    </source>
</evidence>
<dbReference type="AlphaFoldDB" id="A0A6J1L8K2"/>
<dbReference type="GeneID" id="111594051"/>